<geneLocation type="plasmid" evidence="1 2">
    <name>WDN19_con2</name>
</geneLocation>
<evidence type="ECO:0000313" key="1">
    <source>
        <dbReference type="EMBL" id="BCX31513.1"/>
    </source>
</evidence>
<sequence>MSGIFLRQNKKTTSNFLQIFNSETIVKDMKIVQELNKRISFYVESLVIHINNKIDSLDINAQSDGKAEFKKLLYEKKKIKQNKEVISCTLPKDLLVKYNDSVKLRNSVHRALNELLEINYAEESDKLTHIFTDKDVLLLRNEHMKNKIIHMQTGAKVKFRKKEKISLYKYASQVTVKTGALGVASEIGYVNSDGESPKLAVPKKNIDVKVQGYINNRIFESFLNMYLDQFNGNFYVNSSYLLKDKYVFFKVLLDSKGSNIFRGMEREVKLRWSEKFEKLVSWSRVSYELLSSEFTDEEIKSLFSFNILVYPNLKTSNNFSWIYDFDCSDIKISHYILSIRDIISSMDSQNLLQTDSLRKMDNAMNAICKYFDVDHLNLPYFTLDSYLDNSNSNLDKESESVISMQSTFTELSKFMSIFDASKKVEELCQEYMTEHFPDGIRVKNFNELDSFFNELAHHVFTKINLGGLRSGFFEGEFPIIKKVISDIEEKEKFENTVIILKNDLRTYLNLGKNNRYNFSNSYALFIQQYNSVFVVNHIYKGYGIFNRRYRSNFPTEKFENNYGHARLLDMPYHFGFNANSRSCEKVFDPLNQTRGYHELGISYPEILIKPDESKKNLRFFLQKEEVFLSFLGSMTPMVLPKTLAMFNSINLTGGMYFDLGDLILREKYQQNSSLNKYTASRIAFSTENLIIARKKVLLRSNEVLGQLSKYNDNVSKILYLKEIINLDFEFYIREFSVDMNFKNKFEKPIFVNLGSLMSIDVLVNYIQSIDWFVAEEVSPQLVPDNSLVEYIVETKEGEVVEDVESKKHS</sequence>
<proteinExistence type="predicted"/>
<evidence type="ECO:0000313" key="2">
    <source>
        <dbReference type="Proteomes" id="UP000825100"/>
    </source>
</evidence>
<dbReference type="Proteomes" id="UP000825100">
    <property type="component" value="Plasmid WDN19_con2"/>
</dbReference>
<keyword evidence="2" id="KW-1185">Reference proteome</keyword>
<name>A0ABN6GL38_LATCU</name>
<reference evidence="1 2" key="1">
    <citation type="submission" date="2021-05" db="EMBL/GenBank/DDBJ databases">
        <title>Complete Genome Sequence of Latilactobacillus sp. Strain WDN19, a High D-Aspartate-producing Lactic Acid Bacterium Isolated from a Japanese Pickle.</title>
        <authorList>
            <person name="Kajitani K."/>
            <person name="Takahashi S."/>
        </authorList>
    </citation>
    <scope>NUCLEOTIDE SEQUENCE [LARGE SCALE GENOMIC DNA]</scope>
    <source>
        <strain evidence="1 2">WDN19</strain>
        <plasmid evidence="1 2">WDN19_con2</plasmid>
    </source>
</reference>
<protein>
    <recommendedName>
        <fullName evidence="3">Lantibiotic dehydratase N-terminal domain-containing protein</fullName>
    </recommendedName>
</protein>
<organism evidence="1 2">
    <name type="scientific">Latilactobacillus curvatus</name>
    <name type="common">Lactobacillus curvatus</name>
    <dbReference type="NCBI Taxonomy" id="28038"/>
    <lineage>
        <taxon>Bacteria</taxon>
        <taxon>Bacillati</taxon>
        <taxon>Bacillota</taxon>
        <taxon>Bacilli</taxon>
        <taxon>Lactobacillales</taxon>
        <taxon>Lactobacillaceae</taxon>
        <taxon>Latilactobacillus</taxon>
    </lineage>
</organism>
<dbReference type="RefSeq" id="WP_035147766.1">
    <property type="nucleotide sequence ID" value="NZ_AP024686.1"/>
</dbReference>
<gene>
    <name evidence="1" type="ORF">LTWDN19_20800</name>
</gene>
<keyword evidence="1" id="KW-0614">Plasmid</keyword>
<evidence type="ECO:0008006" key="3">
    <source>
        <dbReference type="Google" id="ProtNLM"/>
    </source>
</evidence>
<accession>A0ABN6GL38</accession>
<dbReference type="EMBL" id="AP024686">
    <property type="protein sequence ID" value="BCX31513.1"/>
    <property type="molecule type" value="Genomic_DNA"/>
</dbReference>